<evidence type="ECO:0000313" key="2">
    <source>
        <dbReference type="Proteomes" id="UP000275951"/>
    </source>
</evidence>
<reference evidence="1 2" key="1">
    <citation type="submission" date="2018-11" db="EMBL/GenBank/DDBJ databases">
        <title>Multidrug-resistant genes are associated with an 42-kb island TGI1 carrying a complex class 1 integron in a Trueperella pyogenes.</title>
        <authorList>
            <person name="Dong W."/>
        </authorList>
    </citation>
    <scope>NUCLEOTIDE SEQUENCE [LARGE SCALE GENOMIC DNA]</scope>
    <source>
        <strain evidence="1 2">TP4</strain>
    </source>
</reference>
<organism evidence="1 2">
    <name type="scientific">Trueperella pyogenes</name>
    <dbReference type="NCBI Taxonomy" id="1661"/>
    <lineage>
        <taxon>Bacteria</taxon>
        <taxon>Bacillati</taxon>
        <taxon>Actinomycetota</taxon>
        <taxon>Actinomycetes</taxon>
        <taxon>Actinomycetales</taxon>
        <taxon>Actinomycetaceae</taxon>
        <taxon>Trueperella</taxon>
    </lineage>
</organism>
<protein>
    <submittedName>
        <fullName evidence="1">Uncharacterized protein</fullName>
    </submittedName>
</protein>
<accession>A0A380MB50</accession>
<dbReference type="RefSeq" id="WP_039663077.1">
    <property type="nucleotide sequence ID" value="NZ_CP012649.1"/>
</dbReference>
<dbReference type="Proteomes" id="UP000275951">
    <property type="component" value="Chromosome"/>
</dbReference>
<sequence>MTSSTHDRESAYSLLDQVFDRENPARPSADTRPPLIWAAIGAFYAALIALGVSFGPLATAVVVLMMAGSVIPGWPVLFGLTNRGVSRVVMSLTLLAALPAAYCGSLVATTFVATLSIMASFVGEMMRRDGRIHLVEHISASAGGAMVMVAASLWIHVAGAWNGGTHALPDPGTYVGLVTAVAIAAAATIHGYDSDHANILGLVNAIFVGLVAAFLLGGAVWMGGVIGVVVGILYAFLRRAMRMFERPLTWVQGVVKAILPHCALGVIGYVFTLILL</sequence>
<gene>
    <name evidence="1" type="ORF">EBQ10_08785</name>
</gene>
<dbReference type="GeneID" id="97530806"/>
<proteinExistence type="predicted"/>
<name>A0A380MB50_9ACTO</name>
<dbReference type="EMBL" id="CP033905">
    <property type="protein sequence ID" value="AZR07369.1"/>
    <property type="molecule type" value="Genomic_DNA"/>
</dbReference>
<evidence type="ECO:0000313" key="1">
    <source>
        <dbReference type="EMBL" id="AZR07369.1"/>
    </source>
</evidence>
<dbReference type="OrthoDB" id="3250762at2"/>
<dbReference type="AlphaFoldDB" id="A0A380MB50"/>